<dbReference type="Pfam" id="PF10127">
    <property type="entry name" value="RlaP"/>
    <property type="match status" value="1"/>
</dbReference>
<dbReference type="eggNOG" id="COG3541">
    <property type="taxonomic scope" value="Bacteria"/>
</dbReference>
<dbReference type="RefSeq" id="WP_084175741.1">
    <property type="nucleotide sequence ID" value="NZ_AYXG01000127.1"/>
</dbReference>
<gene>
    <name evidence="1" type="ORF">UO65_3536</name>
</gene>
<evidence type="ECO:0000313" key="1">
    <source>
        <dbReference type="EMBL" id="EWC61170.1"/>
    </source>
</evidence>
<dbReference type="STRING" id="909613.UO65_3536"/>
<evidence type="ECO:0000313" key="2">
    <source>
        <dbReference type="Proteomes" id="UP000019277"/>
    </source>
</evidence>
<reference evidence="1 2" key="1">
    <citation type="journal article" date="2014" name="Genome Announc.">
        <title>Draft Genome Sequence of the Antitrypanosomally Active Sponge-Associated Bacterium Actinokineospora sp. Strain EG49.</title>
        <authorList>
            <person name="Harjes J."/>
            <person name="Ryu T."/>
            <person name="Abdelmohsen U.R."/>
            <person name="Moitinho-Silva L."/>
            <person name="Horn H."/>
            <person name="Ravasi T."/>
            <person name="Hentschel U."/>
        </authorList>
    </citation>
    <scope>NUCLEOTIDE SEQUENCE [LARGE SCALE GENOMIC DNA]</scope>
    <source>
        <strain evidence="1 2">EG49</strain>
    </source>
</reference>
<keyword evidence="2" id="KW-1185">Reference proteome</keyword>
<dbReference type="AlphaFoldDB" id="W7IJZ4"/>
<dbReference type="Proteomes" id="UP000019277">
    <property type="component" value="Unassembled WGS sequence"/>
</dbReference>
<proteinExistence type="predicted"/>
<sequence length="267" mass="29172">MDTIEQHTEYGDRDTALGGEILRTVVGSGVHGIAIAGTDDHDEMGVFVEPAPVVLGVADPVPHYVFRTRPEGARSGPGDTDLVAYSLRKYLRLVVKGNPTALLPLYAPAESVLVRTPLGDELRALAPKALSQEAGHRFLGYMNAQRDRLLGRGRRSAVPNRPELVAKHGYDVKYASHALRLAYQGLELVTRGHLTLPMPEFERERALRVKRGDEPDLTEVLAEIADVQSRVEAALAAGDTPLPPTPDLAAVSAWSAEAHRRHWAEHR</sequence>
<dbReference type="PATRIC" id="fig|909613.9.peg.3536"/>
<protein>
    <recommendedName>
        <fullName evidence="3">Nucleotidyltransferase</fullName>
    </recommendedName>
</protein>
<dbReference type="PANTHER" id="PTHR34817:SF1">
    <property type="entry name" value="NUCLEOTIDYLTRANSFERASE"/>
    <property type="match status" value="1"/>
</dbReference>
<dbReference type="EMBL" id="AYXG01000127">
    <property type="protein sequence ID" value="EWC61170.1"/>
    <property type="molecule type" value="Genomic_DNA"/>
</dbReference>
<dbReference type="InterPro" id="IPR018775">
    <property type="entry name" value="RlaP"/>
</dbReference>
<name>W7IJZ4_9PSEU</name>
<evidence type="ECO:0008006" key="3">
    <source>
        <dbReference type="Google" id="ProtNLM"/>
    </source>
</evidence>
<accession>W7IJZ4</accession>
<dbReference type="PANTHER" id="PTHR34817">
    <property type="entry name" value="NUCLEOTIDYLTRANSFERASE"/>
    <property type="match status" value="1"/>
</dbReference>
<comment type="caution">
    <text evidence="1">The sequence shown here is derived from an EMBL/GenBank/DDBJ whole genome shotgun (WGS) entry which is preliminary data.</text>
</comment>
<organism evidence="1 2">
    <name type="scientific">Actinokineospora spheciospongiae</name>
    <dbReference type="NCBI Taxonomy" id="909613"/>
    <lineage>
        <taxon>Bacteria</taxon>
        <taxon>Bacillati</taxon>
        <taxon>Actinomycetota</taxon>
        <taxon>Actinomycetes</taxon>
        <taxon>Pseudonocardiales</taxon>
        <taxon>Pseudonocardiaceae</taxon>
        <taxon>Actinokineospora</taxon>
    </lineage>
</organism>